<evidence type="ECO:0008006" key="4">
    <source>
        <dbReference type="Google" id="ProtNLM"/>
    </source>
</evidence>
<accession>A0A3N4LSV2</accession>
<reference evidence="2 3" key="1">
    <citation type="journal article" date="2018" name="Nat. Ecol. Evol.">
        <title>Pezizomycetes genomes reveal the molecular basis of ectomycorrhizal truffle lifestyle.</title>
        <authorList>
            <person name="Murat C."/>
            <person name="Payen T."/>
            <person name="Noel B."/>
            <person name="Kuo A."/>
            <person name="Morin E."/>
            <person name="Chen J."/>
            <person name="Kohler A."/>
            <person name="Krizsan K."/>
            <person name="Balestrini R."/>
            <person name="Da Silva C."/>
            <person name="Montanini B."/>
            <person name="Hainaut M."/>
            <person name="Levati E."/>
            <person name="Barry K.W."/>
            <person name="Belfiori B."/>
            <person name="Cichocki N."/>
            <person name="Clum A."/>
            <person name="Dockter R.B."/>
            <person name="Fauchery L."/>
            <person name="Guy J."/>
            <person name="Iotti M."/>
            <person name="Le Tacon F."/>
            <person name="Lindquist E.A."/>
            <person name="Lipzen A."/>
            <person name="Malagnac F."/>
            <person name="Mello A."/>
            <person name="Molinier V."/>
            <person name="Miyauchi S."/>
            <person name="Poulain J."/>
            <person name="Riccioni C."/>
            <person name="Rubini A."/>
            <person name="Sitrit Y."/>
            <person name="Splivallo R."/>
            <person name="Traeger S."/>
            <person name="Wang M."/>
            <person name="Zifcakova L."/>
            <person name="Wipf D."/>
            <person name="Zambonelli A."/>
            <person name="Paolocci F."/>
            <person name="Nowrousian M."/>
            <person name="Ottonello S."/>
            <person name="Baldrian P."/>
            <person name="Spatafora J.W."/>
            <person name="Henrissat B."/>
            <person name="Nagy L.G."/>
            <person name="Aury J.M."/>
            <person name="Wincker P."/>
            <person name="Grigoriev I.V."/>
            <person name="Bonfante P."/>
            <person name="Martin F.M."/>
        </authorList>
    </citation>
    <scope>NUCLEOTIDE SEQUENCE [LARGE SCALE GENOMIC DNA]</scope>
    <source>
        <strain evidence="2 3">ATCC MYA-4762</strain>
    </source>
</reference>
<name>A0A3N4LSV2_9PEZI</name>
<keyword evidence="3" id="KW-1185">Reference proteome</keyword>
<protein>
    <recommendedName>
        <fullName evidence="4">GPI anchored protein</fullName>
    </recommendedName>
</protein>
<dbReference type="EMBL" id="ML121536">
    <property type="protein sequence ID" value="RPB25994.1"/>
    <property type="molecule type" value="Genomic_DNA"/>
</dbReference>
<dbReference type="Proteomes" id="UP000267821">
    <property type="component" value="Unassembled WGS sequence"/>
</dbReference>
<sequence>MRKSTTSVTALSLLFFLFSFASATTPGNPKGDYLSTMPLAATLQPKLTTCPAGSTTCLETGSSTICCPTGTTCVKKQDINGVSGWGCCNATPMGATCPLLLSNKECALQGWVVCGGVDGKLKSATCCERVGMCREMGRGRWDCAAESDVEVRGNATQTLGQTTATSIVPAAIETTGGAGVTGGGTEILGLGMAAIAGLWMV</sequence>
<gene>
    <name evidence="2" type="ORF">L211DRAFT_847741</name>
</gene>
<dbReference type="InParanoid" id="A0A3N4LSV2"/>
<evidence type="ECO:0000313" key="3">
    <source>
        <dbReference type="Proteomes" id="UP000267821"/>
    </source>
</evidence>
<proteinExistence type="predicted"/>
<dbReference type="AlphaFoldDB" id="A0A3N4LSV2"/>
<dbReference type="OrthoDB" id="5374772at2759"/>
<evidence type="ECO:0000256" key="1">
    <source>
        <dbReference type="SAM" id="SignalP"/>
    </source>
</evidence>
<keyword evidence="1" id="KW-0732">Signal</keyword>
<evidence type="ECO:0000313" key="2">
    <source>
        <dbReference type="EMBL" id="RPB25994.1"/>
    </source>
</evidence>
<feature type="chain" id="PRO_5018288354" description="GPI anchored protein" evidence="1">
    <location>
        <begin position="24"/>
        <end position="201"/>
    </location>
</feature>
<organism evidence="2 3">
    <name type="scientific">Terfezia boudieri ATCC MYA-4762</name>
    <dbReference type="NCBI Taxonomy" id="1051890"/>
    <lineage>
        <taxon>Eukaryota</taxon>
        <taxon>Fungi</taxon>
        <taxon>Dikarya</taxon>
        <taxon>Ascomycota</taxon>
        <taxon>Pezizomycotina</taxon>
        <taxon>Pezizomycetes</taxon>
        <taxon>Pezizales</taxon>
        <taxon>Pezizaceae</taxon>
        <taxon>Terfezia</taxon>
    </lineage>
</organism>
<feature type="signal peptide" evidence="1">
    <location>
        <begin position="1"/>
        <end position="23"/>
    </location>
</feature>